<feature type="transmembrane region" description="Helical" evidence="10">
    <location>
        <begin position="269"/>
        <end position="291"/>
    </location>
</feature>
<dbReference type="EMBL" id="BLKM01000325">
    <property type="protein sequence ID" value="GFG31644.1"/>
    <property type="molecule type" value="Genomic_DNA"/>
</dbReference>
<dbReference type="InterPro" id="IPR052076">
    <property type="entry name" value="TRP_cation_channel"/>
</dbReference>
<feature type="transmembrane region" description="Helical" evidence="10">
    <location>
        <begin position="335"/>
        <end position="354"/>
    </location>
</feature>
<dbReference type="AlphaFoldDB" id="A0A6L2PGN8"/>
<feature type="transmembrane region" description="Helical" evidence="10">
    <location>
        <begin position="396"/>
        <end position="420"/>
    </location>
</feature>
<evidence type="ECO:0000256" key="7">
    <source>
        <dbReference type="ARBA" id="ARBA00023065"/>
    </source>
</evidence>
<evidence type="ECO:0000256" key="2">
    <source>
        <dbReference type="ARBA" id="ARBA00022448"/>
    </source>
</evidence>
<dbReference type="PANTHER" id="PTHR47143:SF4">
    <property type="entry name" value="TRANSIENT RECEPTOR POTENTIAL CATION CHANNEL PROTEIN PAINLESS"/>
    <property type="match status" value="1"/>
</dbReference>
<dbReference type="InParanoid" id="A0A6L2PGN8"/>
<sequence length="543" mass="63122">MEAVRKRCLDLTLNMKQKMESENEPTRFYLKWLRDQNLRRICRIESFLNYTDVAWDKIMRLVVLLHAMLFGSDSDLYTFIDLLMNCQEIKGSKVLLPSTLSILEEILDDCLGSNNEPVTSEDYVLYFNDPEMLWNLSRRMAESQHLRKLLRHPVITNFVTLKWQRVKNYFFVDLTLCVIFVLFLTAYLLYHDSYSALNDRGVATNTTDAFSFSNSYRRSSFDSNMLRLAKDFCRLVLWTGLISLSVFQCFWQLYQLFKSPWHYIHTPENLLQVVLIIATFIHHFGFALGAVTQLHTSAVALFLGWLEVFLMLRLVPQLSIKLEMLRTVSWTFLQFMAYYVILLIAFTLSFYILFKGNSELGNAKMFANPLLLLLKTVVMFTGEFDASSLPFDNMPYTSHVIFLLFVVLVTIILLNLLNGLAVSDTDAIRKNAETLSLVARVTLISKTEALQELPPRFSRLMNLSDELCMFYPNRSNTVGSTQFLSLLSIINKKKQPNKERESSVSDEMLTDKFCAQLRQELKEKFDKTQQILEKILARLDIKK</sequence>
<comment type="caution">
    <text evidence="12">The sequence shown here is derived from an EMBL/GenBank/DDBJ whole genome shotgun (WGS) entry which is preliminary data.</text>
</comment>
<dbReference type="InterPro" id="IPR005821">
    <property type="entry name" value="Ion_trans_dom"/>
</dbReference>
<keyword evidence="3 10" id="KW-0812">Transmembrane</keyword>
<keyword evidence="5 10" id="KW-1133">Transmembrane helix</keyword>
<comment type="subcellular location">
    <subcellularLocation>
        <location evidence="1">Membrane</location>
        <topology evidence="1">Multi-pass membrane protein</topology>
    </subcellularLocation>
</comment>
<dbReference type="PANTHER" id="PTHR47143">
    <property type="entry name" value="TRANSIENT RECEPTOR POTENTIAL CATION CHANNEL PROTEIN PAINLESS"/>
    <property type="match status" value="1"/>
</dbReference>
<reference evidence="13" key="1">
    <citation type="submission" date="2020-01" db="EMBL/GenBank/DDBJ databases">
        <title>Draft genome sequence of the Termite Coptotermes fromosanus.</title>
        <authorList>
            <person name="Itakura S."/>
            <person name="Yosikawa Y."/>
            <person name="Umezawa K."/>
        </authorList>
    </citation>
    <scope>NUCLEOTIDE SEQUENCE [LARGE SCALE GENOMIC DNA]</scope>
</reference>
<evidence type="ECO:0000256" key="8">
    <source>
        <dbReference type="ARBA" id="ARBA00023136"/>
    </source>
</evidence>
<evidence type="ECO:0000256" key="6">
    <source>
        <dbReference type="ARBA" id="ARBA00023043"/>
    </source>
</evidence>
<proteinExistence type="predicted"/>
<feature type="transmembrane region" description="Helical" evidence="10">
    <location>
        <begin position="366"/>
        <end position="384"/>
    </location>
</feature>
<dbReference type="OrthoDB" id="2157354at2759"/>
<organism evidence="12 13">
    <name type="scientific">Coptotermes formosanus</name>
    <name type="common">Formosan subterranean termite</name>
    <dbReference type="NCBI Taxonomy" id="36987"/>
    <lineage>
        <taxon>Eukaryota</taxon>
        <taxon>Metazoa</taxon>
        <taxon>Ecdysozoa</taxon>
        <taxon>Arthropoda</taxon>
        <taxon>Hexapoda</taxon>
        <taxon>Insecta</taxon>
        <taxon>Pterygota</taxon>
        <taxon>Neoptera</taxon>
        <taxon>Polyneoptera</taxon>
        <taxon>Dictyoptera</taxon>
        <taxon>Blattodea</taxon>
        <taxon>Blattoidea</taxon>
        <taxon>Termitoidae</taxon>
        <taxon>Rhinotermitidae</taxon>
        <taxon>Coptotermes</taxon>
    </lineage>
</organism>
<protein>
    <recommendedName>
        <fullName evidence="11">Ion transport domain-containing protein</fullName>
    </recommendedName>
</protein>
<accession>A0A6L2PGN8</accession>
<keyword evidence="13" id="KW-1185">Reference proteome</keyword>
<feature type="transmembrane region" description="Helical" evidence="10">
    <location>
        <begin position="235"/>
        <end position="257"/>
    </location>
</feature>
<evidence type="ECO:0000256" key="10">
    <source>
        <dbReference type="SAM" id="Phobius"/>
    </source>
</evidence>
<dbReference type="Proteomes" id="UP000502823">
    <property type="component" value="Unassembled WGS sequence"/>
</dbReference>
<keyword evidence="8 10" id="KW-0472">Membrane</keyword>
<dbReference type="Pfam" id="PF00520">
    <property type="entry name" value="Ion_trans"/>
    <property type="match status" value="1"/>
</dbReference>
<feature type="transmembrane region" description="Helical" evidence="10">
    <location>
        <begin position="169"/>
        <end position="190"/>
    </location>
</feature>
<evidence type="ECO:0000313" key="12">
    <source>
        <dbReference type="EMBL" id="GFG31644.1"/>
    </source>
</evidence>
<name>A0A6L2PGN8_COPFO</name>
<evidence type="ECO:0000256" key="4">
    <source>
        <dbReference type="ARBA" id="ARBA00022737"/>
    </source>
</evidence>
<evidence type="ECO:0000256" key="5">
    <source>
        <dbReference type="ARBA" id="ARBA00022989"/>
    </source>
</evidence>
<keyword evidence="7" id="KW-0406">Ion transport</keyword>
<evidence type="ECO:0000256" key="9">
    <source>
        <dbReference type="ARBA" id="ARBA00023303"/>
    </source>
</evidence>
<feature type="transmembrane region" description="Helical" evidence="10">
    <location>
        <begin position="298"/>
        <end position="315"/>
    </location>
</feature>
<dbReference type="GO" id="GO:1902495">
    <property type="term" value="C:transmembrane transporter complex"/>
    <property type="evidence" value="ECO:0007669"/>
    <property type="project" value="TreeGrafter"/>
</dbReference>
<evidence type="ECO:0000259" key="11">
    <source>
        <dbReference type="Pfam" id="PF00520"/>
    </source>
</evidence>
<evidence type="ECO:0000256" key="1">
    <source>
        <dbReference type="ARBA" id="ARBA00004141"/>
    </source>
</evidence>
<gene>
    <name evidence="12" type="ORF">Cfor_03211</name>
</gene>
<keyword evidence="9" id="KW-0407">Ion channel</keyword>
<keyword evidence="4" id="KW-0677">Repeat</keyword>
<keyword evidence="2" id="KW-0813">Transport</keyword>
<evidence type="ECO:0000256" key="3">
    <source>
        <dbReference type="ARBA" id="ARBA00022692"/>
    </source>
</evidence>
<dbReference type="GO" id="GO:0005216">
    <property type="term" value="F:monoatomic ion channel activity"/>
    <property type="evidence" value="ECO:0007669"/>
    <property type="project" value="InterPro"/>
</dbReference>
<feature type="domain" description="Ion transport" evidence="11">
    <location>
        <begin position="238"/>
        <end position="432"/>
    </location>
</feature>
<evidence type="ECO:0000313" key="13">
    <source>
        <dbReference type="Proteomes" id="UP000502823"/>
    </source>
</evidence>
<keyword evidence="6" id="KW-0040">ANK repeat</keyword>